<proteinExistence type="predicted"/>
<reference evidence="1" key="1">
    <citation type="submission" date="2018-02" db="EMBL/GenBank/DDBJ databases">
        <title>Rhizophora mucronata_Transcriptome.</title>
        <authorList>
            <person name="Meera S.P."/>
            <person name="Sreeshan A."/>
            <person name="Augustine A."/>
        </authorList>
    </citation>
    <scope>NUCLEOTIDE SEQUENCE</scope>
    <source>
        <tissue evidence="1">Leaf</tissue>
    </source>
</reference>
<name>A0A2P2JXW2_RHIMU</name>
<protein>
    <submittedName>
        <fullName evidence="1">Protein binding protein</fullName>
    </submittedName>
</protein>
<accession>A0A2P2JXW2</accession>
<dbReference type="EMBL" id="GGEC01017844">
    <property type="protein sequence ID" value="MBW98327.1"/>
    <property type="molecule type" value="Transcribed_RNA"/>
</dbReference>
<sequence>MTDQNSRVELPYPDVQILTSDGLRISAHSSILVRFYLRSIFFT</sequence>
<organism evidence="1">
    <name type="scientific">Rhizophora mucronata</name>
    <name type="common">Asiatic mangrove</name>
    <dbReference type="NCBI Taxonomy" id="61149"/>
    <lineage>
        <taxon>Eukaryota</taxon>
        <taxon>Viridiplantae</taxon>
        <taxon>Streptophyta</taxon>
        <taxon>Embryophyta</taxon>
        <taxon>Tracheophyta</taxon>
        <taxon>Spermatophyta</taxon>
        <taxon>Magnoliopsida</taxon>
        <taxon>eudicotyledons</taxon>
        <taxon>Gunneridae</taxon>
        <taxon>Pentapetalae</taxon>
        <taxon>rosids</taxon>
        <taxon>fabids</taxon>
        <taxon>Malpighiales</taxon>
        <taxon>Rhizophoraceae</taxon>
        <taxon>Rhizophora</taxon>
    </lineage>
</organism>
<dbReference type="AlphaFoldDB" id="A0A2P2JXW2"/>
<evidence type="ECO:0000313" key="1">
    <source>
        <dbReference type="EMBL" id="MBW98327.1"/>
    </source>
</evidence>